<organism evidence="1 2">
    <name type="scientific">Diversispora epigaea</name>
    <dbReference type="NCBI Taxonomy" id="1348612"/>
    <lineage>
        <taxon>Eukaryota</taxon>
        <taxon>Fungi</taxon>
        <taxon>Fungi incertae sedis</taxon>
        <taxon>Mucoromycota</taxon>
        <taxon>Glomeromycotina</taxon>
        <taxon>Glomeromycetes</taxon>
        <taxon>Diversisporales</taxon>
        <taxon>Diversisporaceae</taxon>
        <taxon>Diversispora</taxon>
    </lineage>
</organism>
<sequence>MNNIRDKINNVILFCLNDHNIHIKTYIPLSEFITEILRHIKATYNLAIGVLVLLVCTKREIEKRTLDATICNNRFRLFLASVMVTHYMLFDRSYSYELLSFITKLPKEEIKRRFDVFIKFIDYNLNIKYEEFIKLRCWSEDGEVLAAMREKPINRQCRIQYLDIQEWLD</sequence>
<dbReference type="EMBL" id="PQFF01000106">
    <property type="protein sequence ID" value="RHZ82133.1"/>
    <property type="molecule type" value="Genomic_DNA"/>
</dbReference>
<evidence type="ECO:0000313" key="2">
    <source>
        <dbReference type="Proteomes" id="UP000266861"/>
    </source>
</evidence>
<dbReference type="AlphaFoldDB" id="A0A397JAX8"/>
<dbReference type="Gene3D" id="1.10.472.10">
    <property type="entry name" value="Cyclin-like"/>
    <property type="match status" value="1"/>
</dbReference>
<evidence type="ECO:0000313" key="1">
    <source>
        <dbReference type="EMBL" id="RHZ82133.1"/>
    </source>
</evidence>
<keyword evidence="2" id="KW-1185">Reference proteome</keyword>
<gene>
    <name evidence="1" type="ORF">Glove_114g200</name>
</gene>
<dbReference type="Proteomes" id="UP000266861">
    <property type="component" value="Unassembled WGS sequence"/>
</dbReference>
<evidence type="ECO:0008006" key="3">
    <source>
        <dbReference type="Google" id="ProtNLM"/>
    </source>
</evidence>
<accession>A0A397JAX8</accession>
<comment type="caution">
    <text evidence="1">The sequence shown here is derived from an EMBL/GenBank/DDBJ whole genome shotgun (WGS) entry which is preliminary data.</text>
</comment>
<protein>
    <recommendedName>
        <fullName evidence="3">Cyclin N-terminal domain-containing protein</fullName>
    </recommendedName>
</protein>
<name>A0A397JAX8_9GLOM</name>
<reference evidence="1 2" key="1">
    <citation type="submission" date="2018-08" db="EMBL/GenBank/DDBJ databases">
        <title>Genome and evolution of the arbuscular mycorrhizal fungus Diversispora epigaea (formerly Glomus versiforme) and its bacterial endosymbionts.</title>
        <authorList>
            <person name="Sun X."/>
            <person name="Fei Z."/>
            <person name="Harrison M."/>
        </authorList>
    </citation>
    <scope>NUCLEOTIDE SEQUENCE [LARGE SCALE GENOMIC DNA]</scope>
    <source>
        <strain evidence="1 2">IT104</strain>
    </source>
</reference>
<proteinExistence type="predicted"/>